<name>A0A0C2MYL5_THEKT</name>
<evidence type="ECO:0000313" key="1">
    <source>
        <dbReference type="EMBL" id="KII69230.1"/>
    </source>
</evidence>
<comment type="caution">
    <text evidence="1">The sequence shown here is derived from an EMBL/GenBank/DDBJ whole genome shotgun (WGS) entry which is preliminary data.</text>
</comment>
<evidence type="ECO:0000313" key="2">
    <source>
        <dbReference type="Proteomes" id="UP000031668"/>
    </source>
</evidence>
<gene>
    <name evidence="1" type="ORF">RF11_04002</name>
</gene>
<sequence length="135" mass="15029">MNNPSMNVTGFRTRTVLILYETALLSAGIKKPFTDVEEILKPGLNIAARMLDHQVGEKSVPVRIPETLHNLPALIDKGARTVLLLNYHTFDNQKYDLIIGSDFQKSNYLKIDLDSPDIFGRQLAGALSVGVKEYS</sequence>
<protein>
    <submittedName>
        <fullName evidence="1">Uncharacterized protein</fullName>
    </submittedName>
</protein>
<accession>A0A0C2MYL5</accession>
<keyword evidence="2" id="KW-1185">Reference proteome</keyword>
<dbReference type="Proteomes" id="UP000031668">
    <property type="component" value="Unassembled WGS sequence"/>
</dbReference>
<dbReference type="EMBL" id="JWZT01002504">
    <property type="protein sequence ID" value="KII69230.1"/>
    <property type="molecule type" value="Genomic_DNA"/>
</dbReference>
<proteinExistence type="predicted"/>
<dbReference type="AlphaFoldDB" id="A0A0C2MYL5"/>
<organism evidence="1 2">
    <name type="scientific">Thelohanellus kitauei</name>
    <name type="common">Myxosporean</name>
    <dbReference type="NCBI Taxonomy" id="669202"/>
    <lineage>
        <taxon>Eukaryota</taxon>
        <taxon>Metazoa</taxon>
        <taxon>Cnidaria</taxon>
        <taxon>Myxozoa</taxon>
        <taxon>Myxosporea</taxon>
        <taxon>Bivalvulida</taxon>
        <taxon>Platysporina</taxon>
        <taxon>Myxobolidae</taxon>
        <taxon>Thelohanellus</taxon>
    </lineage>
</organism>
<reference evidence="1 2" key="1">
    <citation type="journal article" date="2014" name="Genome Biol. Evol.">
        <title>The genome of the myxosporean Thelohanellus kitauei shows adaptations to nutrient acquisition within its fish host.</title>
        <authorList>
            <person name="Yang Y."/>
            <person name="Xiong J."/>
            <person name="Zhou Z."/>
            <person name="Huo F."/>
            <person name="Miao W."/>
            <person name="Ran C."/>
            <person name="Liu Y."/>
            <person name="Zhang J."/>
            <person name="Feng J."/>
            <person name="Wang M."/>
            <person name="Wang M."/>
            <person name="Wang L."/>
            <person name="Yao B."/>
        </authorList>
    </citation>
    <scope>NUCLEOTIDE SEQUENCE [LARGE SCALE GENOMIC DNA]</scope>
    <source>
        <strain evidence="1">Wuqing</strain>
    </source>
</reference>